<dbReference type="Proteomes" id="UP001430953">
    <property type="component" value="Unassembled WGS sequence"/>
</dbReference>
<comment type="caution">
    <text evidence="1">The sequence shown here is derived from an EMBL/GenBank/DDBJ whole genome shotgun (WGS) entry which is preliminary data.</text>
</comment>
<dbReference type="AlphaFoldDB" id="A0AAW2F6F8"/>
<accession>A0AAW2F6F8</accession>
<proteinExistence type="predicted"/>
<sequence>MEIPPAASNTRKLCSCRLISGLSRETGRGCRTHTCHLDSNIFKDVLHTYIKFNYYKNFDLYKIFTLAASKLKDITTFPSVMKKHVANADESRSLRALRFHNFYFYLFQTIQKLSKISTNFKACLYNLMQSIRAWYASSSAMLGLSKTKSEPCMRSTLYLLSSTNCNICRYRERAPRDIETWVYRFCSSVGLYKFC</sequence>
<organism evidence="1 2">
    <name type="scientific">Cardiocondyla obscurior</name>
    <dbReference type="NCBI Taxonomy" id="286306"/>
    <lineage>
        <taxon>Eukaryota</taxon>
        <taxon>Metazoa</taxon>
        <taxon>Ecdysozoa</taxon>
        <taxon>Arthropoda</taxon>
        <taxon>Hexapoda</taxon>
        <taxon>Insecta</taxon>
        <taxon>Pterygota</taxon>
        <taxon>Neoptera</taxon>
        <taxon>Endopterygota</taxon>
        <taxon>Hymenoptera</taxon>
        <taxon>Apocrita</taxon>
        <taxon>Aculeata</taxon>
        <taxon>Formicoidea</taxon>
        <taxon>Formicidae</taxon>
        <taxon>Myrmicinae</taxon>
        <taxon>Cardiocondyla</taxon>
    </lineage>
</organism>
<dbReference type="EMBL" id="JADYXP020000013">
    <property type="protein sequence ID" value="KAL0111606.1"/>
    <property type="molecule type" value="Genomic_DNA"/>
</dbReference>
<evidence type="ECO:0000313" key="1">
    <source>
        <dbReference type="EMBL" id="KAL0111606.1"/>
    </source>
</evidence>
<reference evidence="1 2" key="1">
    <citation type="submission" date="2023-03" db="EMBL/GenBank/DDBJ databases">
        <title>High recombination rates correlate with genetic variation in Cardiocondyla obscurior ants.</title>
        <authorList>
            <person name="Errbii M."/>
        </authorList>
    </citation>
    <scope>NUCLEOTIDE SEQUENCE [LARGE SCALE GENOMIC DNA]</scope>
    <source>
        <strain evidence="1">Alpha-2009</strain>
        <tissue evidence="1">Whole body</tissue>
    </source>
</reference>
<name>A0AAW2F6F8_9HYME</name>
<protein>
    <submittedName>
        <fullName evidence="1">Uncharacterized protein</fullName>
    </submittedName>
</protein>
<gene>
    <name evidence="1" type="ORF">PUN28_013062</name>
</gene>
<keyword evidence="2" id="KW-1185">Reference proteome</keyword>
<evidence type="ECO:0000313" key="2">
    <source>
        <dbReference type="Proteomes" id="UP001430953"/>
    </source>
</evidence>